<sequence length="152" mass="16118">MSDPFHNRPIPRGVLIGAGLLIAFTITLAAATRLSGSTEVFAPTAAPVASRDLRFEDRPDGSIVVISAEDGSTVEVLAPGTNGFTRATLRGLARERKRDDLGAVAPFRLTRWADGRLTLEDVATGRRVDLEAFGSSNVQAFGRLLSGRSATP</sequence>
<organism evidence="1 2">
    <name type="scientific">Rhodovastum atsumiense</name>
    <dbReference type="NCBI Taxonomy" id="504468"/>
    <lineage>
        <taxon>Bacteria</taxon>
        <taxon>Pseudomonadati</taxon>
        <taxon>Pseudomonadota</taxon>
        <taxon>Alphaproteobacteria</taxon>
        <taxon>Acetobacterales</taxon>
        <taxon>Acetobacteraceae</taxon>
        <taxon>Rhodovastum</taxon>
    </lineage>
</organism>
<evidence type="ECO:0000313" key="2">
    <source>
        <dbReference type="Proteomes" id="UP000325255"/>
    </source>
</evidence>
<protein>
    <submittedName>
        <fullName evidence="1">Phosphonate-binding protein</fullName>
    </submittedName>
</protein>
<name>A0A5M6IX41_9PROT</name>
<dbReference type="OrthoDB" id="7848123at2"/>
<dbReference type="EMBL" id="VWPK01000009">
    <property type="protein sequence ID" value="KAA5612900.1"/>
    <property type="molecule type" value="Genomic_DNA"/>
</dbReference>
<reference evidence="1 2" key="1">
    <citation type="submission" date="2019-09" db="EMBL/GenBank/DDBJ databases">
        <title>Genome sequence of Rhodovastum atsumiense, a diverse member of the Acetobacteraceae family of non-sulfur purple photosynthetic bacteria.</title>
        <authorList>
            <person name="Meyer T."/>
            <person name="Kyndt J."/>
        </authorList>
    </citation>
    <scope>NUCLEOTIDE SEQUENCE [LARGE SCALE GENOMIC DNA]</scope>
    <source>
        <strain evidence="1 2">DSM 21279</strain>
    </source>
</reference>
<keyword evidence="2" id="KW-1185">Reference proteome</keyword>
<dbReference type="AlphaFoldDB" id="A0A5M6IX41"/>
<dbReference type="NCBIfam" id="TIGR03054">
    <property type="entry name" value="photo_alph_chp1"/>
    <property type="match status" value="1"/>
</dbReference>
<dbReference type="RefSeq" id="WP_150040128.1">
    <property type="nucleotide sequence ID" value="NZ_OW485601.1"/>
</dbReference>
<dbReference type="InterPro" id="IPR017495">
    <property type="entry name" value="PuhC"/>
</dbReference>
<accession>A0A5M6IX41</accession>
<gene>
    <name evidence="1" type="ORF">F1189_07635</name>
</gene>
<comment type="caution">
    <text evidence="1">The sequence shown here is derived from an EMBL/GenBank/DDBJ whole genome shotgun (WGS) entry which is preliminary data.</text>
</comment>
<proteinExistence type="predicted"/>
<dbReference type="Proteomes" id="UP000325255">
    <property type="component" value="Unassembled WGS sequence"/>
</dbReference>
<evidence type="ECO:0000313" key="1">
    <source>
        <dbReference type="EMBL" id="KAA5612900.1"/>
    </source>
</evidence>